<reference evidence="2 3" key="1">
    <citation type="submission" date="2020-08" db="EMBL/GenBank/DDBJ databases">
        <title>Genomic Encyclopedia of Type Strains, Phase IV (KMG-IV): sequencing the most valuable type-strain genomes for metagenomic binning, comparative biology and taxonomic classification.</title>
        <authorList>
            <person name="Goeker M."/>
        </authorList>
    </citation>
    <scope>NUCLEOTIDE SEQUENCE [LARGE SCALE GENOMIC DNA]</scope>
    <source>
        <strain evidence="2 3">DSM 27057</strain>
    </source>
</reference>
<evidence type="ECO:0008006" key="4">
    <source>
        <dbReference type="Google" id="ProtNLM"/>
    </source>
</evidence>
<dbReference type="AlphaFoldDB" id="A0A7W6CFD1"/>
<feature type="signal peptide" evidence="1">
    <location>
        <begin position="1"/>
        <end position="21"/>
    </location>
</feature>
<protein>
    <recommendedName>
        <fullName evidence="4">Autotransporter domain-containing protein</fullName>
    </recommendedName>
</protein>
<evidence type="ECO:0000313" key="2">
    <source>
        <dbReference type="EMBL" id="MBB3954435.1"/>
    </source>
</evidence>
<comment type="caution">
    <text evidence="2">The sequence shown here is derived from an EMBL/GenBank/DDBJ whole genome shotgun (WGS) entry which is preliminary data.</text>
</comment>
<organism evidence="2 3">
    <name type="scientific">Novosphingobium sediminicola</name>
    <dbReference type="NCBI Taxonomy" id="563162"/>
    <lineage>
        <taxon>Bacteria</taxon>
        <taxon>Pseudomonadati</taxon>
        <taxon>Pseudomonadota</taxon>
        <taxon>Alphaproteobacteria</taxon>
        <taxon>Sphingomonadales</taxon>
        <taxon>Sphingomonadaceae</taxon>
        <taxon>Novosphingobium</taxon>
    </lineage>
</organism>
<keyword evidence="1" id="KW-0732">Signal</keyword>
<dbReference type="InterPro" id="IPR036709">
    <property type="entry name" value="Autotransporte_beta_dom_sf"/>
</dbReference>
<dbReference type="RefSeq" id="WP_183623911.1">
    <property type="nucleotide sequence ID" value="NZ_JACIDX010000004.1"/>
</dbReference>
<sequence length="318" mass="34208">MIKQAILGAALWAMTGGAAQAQQAETPQETQSPQDIRPERLEIPAAAPASAVEVAPANPKAVWIASATGGVVDRDTTSSSPYGALAITRYKGSTYLRAAYTLFGGTLQQADAAIPSTYHIGSIGAGGNWHGWVADAYVSYGRQVYGAIQAQGTTRQSGVASGADYVAAGLRLGRVFQPWARWYITPTIAGQYVYTRSLHQRFDFSTLSWSDFELRERALTGIASVRVDRALGRRGQHYLGLSYSHYVTDNGMTTWRLAPPPDTAGPQPVRTPDGFEEVALSGMWQIRPRLWLDTQVARTAGAVAGNSTTASLGLRVRF</sequence>
<accession>A0A7W6CFD1</accession>
<dbReference type="Gene3D" id="2.40.128.130">
    <property type="entry name" value="Autotransporter beta-domain"/>
    <property type="match status" value="1"/>
</dbReference>
<evidence type="ECO:0000313" key="3">
    <source>
        <dbReference type="Proteomes" id="UP000548867"/>
    </source>
</evidence>
<keyword evidence="3" id="KW-1185">Reference proteome</keyword>
<feature type="chain" id="PRO_5030942355" description="Autotransporter domain-containing protein" evidence="1">
    <location>
        <begin position="22"/>
        <end position="318"/>
    </location>
</feature>
<gene>
    <name evidence="2" type="ORF">GGR38_001362</name>
</gene>
<evidence type="ECO:0000256" key="1">
    <source>
        <dbReference type="SAM" id="SignalP"/>
    </source>
</evidence>
<name>A0A7W6CFD1_9SPHN</name>
<dbReference type="Proteomes" id="UP000548867">
    <property type="component" value="Unassembled WGS sequence"/>
</dbReference>
<proteinExistence type="predicted"/>
<dbReference type="SUPFAM" id="SSF103515">
    <property type="entry name" value="Autotransporter"/>
    <property type="match status" value="1"/>
</dbReference>
<dbReference type="EMBL" id="JACIDX010000004">
    <property type="protein sequence ID" value="MBB3954435.1"/>
    <property type="molecule type" value="Genomic_DNA"/>
</dbReference>